<proteinExistence type="inferred from homology"/>
<feature type="domain" description="Glycosyltransferase 2-like" evidence="4">
    <location>
        <begin position="9"/>
        <end position="147"/>
    </location>
</feature>
<dbReference type="EMBL" id="VBTE01000035">
    <property type="protein sequence ID" value="TLQ06278.1"/>
    <property type="molecule type" value="Genomic_DNA"/>
</dbReference>
<evidence type="ECO:0000256" key="1">
    <source>
        <dbReference type="ARBA" id="ARBA00006739"/>
    </source>
</evidence>
<dbReference type="OrthoDB" id="9815829at2"/>
<dbReference type="Gene3D" id="3.90.550.10">
    <property type="entry name" value="Spore Coat Polysaccharide Biosynthesis Protein SpsA, Chain A"/>
    <property type="match status" value="1"/>
</dbReference>
<evidence type="ECO:0000313" key="6">
    <source>
        <dbReference type="Proteomes" id="UP000307201"/>
    </source>
</evidence>
<dbReference type="InterPro" id="IPR029044">
    <property type="entry name" value="Nucleotide-diphossugar_trans"/>
</dbReference>
<evidence type="ECO:0000256" key="3">
    <source>
        <dbReference type="ARBA" id="ARBA00022679"/>
    </source>
</evidence>
<keyword evidence="2" id="KW-0328">Glycosyltransferase</keyword>
<reference evidence="5 6" key="1">
    <citation type="submission" date="2019-05" db="EMBL/GenBank/DDBJ databases">
        <title>The metagenome of a microbial culture collection derived from dairy environment covers the genomic content of the human microbiome.</title>
        <authorList>
            <person name="Roder T."/>
            <person name="Wuthrich D."/>
            <person name="Sattari Z."/>
            <person name="Von Ah U."/>
            <person name="Bar C."/>
            <person name="Ronchi F."/>
            <person name="Macpherson A.J."/>
            <person name="Ganal-Vonarburg S.C."/>
            <person name="Bruggmann R."/>
            <person name="Vergeres G."/>
        </authorList>
    </citation>
    <scope>NUCLEOTIDE SEQUENCE [LARGE SCALE GENOMIC DNA]</scope>
    <source>
        <strain evidence="5 6">FAM 24235</strain>
    </source>
</reference>
<dbReference type="InterPro" id="IPR050834">
    <property type="entry name" value="Glycosyltransf_2"/>
</dbReference>
<name>A0A5R9C0T4_9LACT</name>
<dbReference type="Proteomes" id="UP000307201">
    <property type="component" value="Unassembled WGS sequence"/>
</dbReference>
<keyword evidence="3 5" id="KW-0808">Transferase</keyword>
<evidence type="ECO:0000259" key="4">
    <source>
        <dbReference type="Pfam" id="PF00535"/>
    </source>
</evidence>
<organism evidence="5 6">
    <name type="scientific">Marinilactibacillus psychrotolerans</name>
    <dbReference type="NCBI Taxonomy" id="191770"/>
    <lineage>
        <taxon>Bacteria</taxon>
        <taxon>Bacillati</taxon>
        <taxon>Bacillota</taxon>
        <taxon>Bacilli</taxon>
        <taxon>Lactobacillales</taxon>
        <taxon>Carnobacteriaceae</taxon>
        <taxon>Marinilactibacillus</taxon>
    </lineage>
</organism>
<evidence type="ECO:0000313" key="5">
    <source>
        <dbReference type="EMBL" id="TLQ06278.1"/>
    </source>
</evidence>
<dbReference type="Pfam" id="PF00535">
    <property type="entry name" value="Glycos_transf_2"/>
    <property type="match status" value="1"/>
</dbReference>
<accession>A0A5R9C0T4</accession>
<gene>
    <name evidence="5" type="ORF">FEZ48_10555</name>
</gene>
<dbReference type="SUPFAM" id="SSF53448">
    <property type="entry name" value="Nucleotide-diphospho-sugar transferases"/>
    <property type="match status" value="1"/>
</dbReference>
<comment type="caution">
    <text evidence="5">The sequence shown here is derived from an EMBL/GenBank/DDBJ whole genome shotgun (WGS) entry which is preliminary data.</text>
</comment>
<dbReference type="InterPro" id="IPR001173">
    <property type="entry name" value="Glyco_trans_2-like"/>
</dbReference>
<dbReference type="PANTHER" id="PTHR43685:SF5">
    <property type="entry name" value="GLYCOSYLTRANSFERASE EPSE-RELATED"/>
    <property type="match status" value="1"/>
</dbReference>
<dbReference type="AlphaFoldDB" id="A0A5R9C0T4"/>
<dbReference type="PANTHER" id="PTHR43685">
    <property type="entry name" value="GLYCOSYLTRANSFERASE"/>
    <property type="match status" value="1"/>
</dbReference>
<comment type="similarity">
    <text evidence="1">Belongs to the glycosyltransferase 2 family.</text>
</comment>
<evidence type="ECO:0000256" key="2">
    <source>
        <dbReference type="ARBA" id="ARBA00022676"/>
    </source>
</evidence>
<sequence>MSLYIKEQPGYLKQSLESMFQQTVFPDEVVIVEDGPLTNELVDVLTNYLNKFPNVVNIVKLSKNEGLGKSLDVGLKHCRNELVARMDTDDISLPQRCEKQLKAFEEDSNLAIVGTMIDEFVDDPTQIVSSRVVPTDTEEIREFIKRRNAFNHPTVMFKKSAVITSGGYGKLKRRQDIDLFSRMINKGFKAKNLKESLLLFRSNEENFKRRKSWRSCIDTIKAHWTIFQNNNCDINDLLYVIVSQLFMFVSPMWLLKRVSSKFLRIQK</sequence>
<protein>
    <submittedName>
        <fullName evidence="5">Glycosyltransferase</fullName>
    </submittedName>
</protein>
<dbReference type="GO" id="GO:0016757">
    <property type="term" value="F:glycosyltransferase activity"/>
    <property type="evidence" value="ECO:0007669"/>
    <property type="project" value="UniProtKB-KW"/>
</dbReference>